<dbReference type="InterPro" id="IPR036291">
    <property type="entry name" value="NAD(P)-bd_dom_sf"/>
</dbReference>
<sequence length="166" mass="17922">MQVVMGTKLMGASRIICVDLNNKKKETGEAFGATDFVNPIEIGKPTHEAIRELTDGLGVDYSFECSGAAPALNEAVQSTKAGSGLTMVIGAGSQKVMPFNIETFLEGRIIKGCVFGGVRPQSDLHLIVDKCLNKEIEVEKLVTHEVELVDINESFKLLKLPECLKG</sequence>
<dbReference type="EMBL" id="JAUJYN010000010">
    <property type="protein sequence ID" value="KAK1262058.1"/>
    <property type="molecule type" value="Genomic_DNA"/>
</dbReference>
<dbReference type="Gene3D" id="3.40.50.720">
    <property type="entry name" value="NAD(P)-binding Rossmann-like Domain"/>
    <property type="match status" value="1"/>
</dbReference>
<evidence type="ECO:0000256" key="4">
    <source>
        <dbReference type="ARBA" id="ARBA00022833"/>
    </source>
</evidence>
<dbReference type="FunFam" id="3.40.50.720:FF:000003">
    <property type="entry name" value="S-(hydroxymethyl)glutathione dehydrogenase"/>
    <property type="match status" value="1"/>
</dbReference>
<comment type="subunit">
    <text evidence="2">Homodimer.</text>
</comment>
<evidence type="ECO:0000256" key="2">
    <source>
        <dbReference type="ARBA" id="ARBA00011738"/>
    </source>
</evidence>
<dbReference type="GO" id="GO:0004022">
    <property type="term" value="F:alcohol dehydrogenase (NAD+) activity"/>
    <property type="evidence" value="ECO:0007669"/>
    <property type="project" value="UniProtKB-EC"/>
</dbReference>
<reference evidence="8" key="2">
    <citation type="submission" date="2023-06" db="EMBL/GenBank/DDBJ databases">
        <authorList>
            <person name="Ma L."/>
            <person name="Liu K.-W."/>
            <person name="Li Z."/>
            <person name="Hsiao Y.-Y."/>
            <person name="Qi Y."/>
            <person name="Fu T."/>
            <person name="Tang G."/>
            <person name="Zhang D."/>
            <person name="Sun W.-H."/>
            <person name="Liu D.-K."/>
            <person name="Li Y."/>
            <person name="Chen G.-Z."/>
            <person name="Liu X.-D."/>
            <person name="Liao X.-Y."/>
            <person name="Jiang Y.-T."/>
            <person name="Yu X."/>
            <person name="Hao Y."/>
            <person name="Huang J."/>
            <person name="Zhao X.-W."/>
            <person name="Ke S."/>
            <person name="Chen Y.-Y."/>
            <person name="Wu W.-L."/>
            <person name="Hsu J.-L."/>
            <person name="Lin Y.-F."/>
            <person name="Huang M.-D."/>
            <person name="Li C.-Y."/>
            <person name="Huang L."/>
            <person name="Wang Z.-W."/>
            <person name="Zhao X."/>
            <person name="Zhong W.-Y."/>
            <person name="Peng D.-H."/>
            <person name="Ahmad S."/>
            <person name="Lan S."/>
            <person name="Zhang J.-S."/>
            <person name="Tsai W.-C."/>
            <person name="Van De Peer Y."/>
            <person name="Liu Z.-J."/>
        </authorList>
    </citation>
    <scope>NUCLEOTIDE SEQUENCE</scope>
    <source>
        <strain evidence="8">SCP</strain>
        <tissue evidence="8">Leaves</tissue>
    </source>
</reference>
<dbReference type="Gene3D" id="3.90.180.10">
    <property type="entry name" value="Medium-chain alcohol dehydrogenases, catalytic domain"/>
    <property type="match status" value="1"/>
</dbReference>
<keyword evidence="9" id="KW-1185">Reference proteome</keyword>
<comment type="cofactor">
    <cofactor evidence="1">
        <name>Zn(2+)</name>
        <dbReference type="ChEBI" id="CHEBI:29105"/>
    </cofactor>
</comment>
<gene>
    <name evidence="8" type="ORF">QJS04_geneDACA008835</name>
</gene>
<evidence type="ECO:0000313" key="9">
    <source>
        <dbReference type="Proteomes" id="UP001179952"/>
    </source>
</evidence>
<dbReference type="GO" id="GO:0005829">
    <property type="term" value="C:cytosol"/>
    <property type="evidence" value="ECO:0007669"/>
    <property type="project" value="TreeGrafter"/>
</dbReference>
<proteinExistence type="predicted"/>
<comment type="catalytic activity">
    <reaction evidence="5">
        <text>a secondary alcohol + NAD(+) = a ketone + NADH + H(+)</text>
        <dbReference type="Rhea" id="RHEA:10740"/>
        <dbReference type="ChEBI" id="CHEBI:15378"/>
        <dbReference type="ChEBI" id="CHEBI:17087"/>
        <dbReference type="ChEBI" id="CHEBI:35681"/>
        <dbReference type="ChEBI" id="CHEBI:57540"/>
        <dbReference type="ChEBI" id="CHEBI:57945"/>
        <dbReference type="EC" id="1.1.1.1"/>
    </reaction>
</comment>
<feature type="domain" description="Alcohol dehydrogenase-like C-terminal" evidence="7">
    <location>
        <begin position="3"/>
        <end position="122"/>
    </location>
</feature>
<dbReference type="InterPro" id="IPR013149">
    <property type="entry name" value="ADH-like_C"/>
</dbReference>
<evidence type="ECO:0000256" key="6">
    <source>
        <dbReference type="ARBA" id="ARBA00049243"/>
    </source>
</evidence>
<dbReference type="GO" id="GO:0051903">
    <property type="term" value="F:S-(hydroxymethyl)glutathione dehydrogenase [NAD(P)+] activity"/>
    <property type="evidence" value="ECO:0007669"/>
    <property type="project" value="TreeGrafter"/>
</dbReference>
<dbReference type="SUPFAM" id="SSF51735">
    <property type="entry name" value="NAD(P)-binding Rossmann-fold domains"/>
    <property type="match status" value="1"/>
</dbReference>
<reference evidence="8" key="1">
    <citation type="journal article" date="2023" name="Nat. Commun.">
        <title>Diploid and tetraploid genomes of Acorus and the evolution of monocots.</title>
        <authorList>
            <person name="Ma L."/>
            <person name="Liu K.W."/>
            <person name="Li Z."/>
            <person name="Hsiao Y.Y."/>
            <person name="Qi Y."/>
            <person name="Fu T."/>
            <person name="Tang G.D."/>
            <person name="Zhang D."/>
            <person name="Sun W.H."/>
            <person name="Liu D.K."/>
            <person name="Li Y."/>
            <person name="Chen G.Z."/>
            <person name="Liu X.D."/>
            <person name="Liao X.Y."/>
            <person name="Jiang Y.T."/>
            <person name="Yu X."/>
            <person name="Hao Y."/>
            <person name="Huang J."/>
            <person name="Zhao X.W."/>
            <person name="Ke S."/>
            <person name="Chen Y.Y."/>
            <person name="Wu W.L."/>
            <person name="Hsu J.L."/>
            <person name="Lin Y.F."/>
            <person name="Huang M.D."/>
            <person name="Li C.Y."/>
            <person name="Huang L."/>
            <person name="Wang Z.W."/>
            <person name="Zhao X."/>
            <person name="Zhong W.Y."/>
            <person name="Peng D.H."/>
            <person name="Ahmad S."/>
            <person name="Lan S."/>
            <person name="Zhang J.S."/>
            <person name="Tsai W.C."/>
            <person name="Van de Peer Y."/>
            <person name="Liu Z.J."/>
        </authorList>
    </citation>
    <scope>NUCLEOTIDE SEQUENCE</scope>
    <source>
        <strain evidence="8">SCP</strain>
    </source>
</reference>
<evidence type="ECO:0000259" key="7">
    <source>
        <dbReference type="Pfam" id="PF00107"/>
    </source>
</evidence>
<comment type="caution">
    <text evidence="8">The sequence shown here is derived from an EMBL/GenBank/DDBJ whole genome shotgun (WGS) entry which is preliminary data.</text>
</comment>
<keyword evidence="4" id="KW-0862">Zinc</keyword>
<dbReference type="GO" id="GO:0008270">
    <property type="term" value="F:zinc ion binding"/>
    <property type="evidence" value="ECO:0007669"/>
    <property type="project" value="TreeGrafter"/>
</dbReference>
<evidence type="ECO:0000256" key="3">
    <source>
        <dbReference type="ARBA" id="ARBA00022723"/>
    </source>
</evidence>
<dbReference type="PANTHER" id="PTHR43880">
    <property type="entry name" value="ALCOHOL DEHYDROGENASE"/>
    <property type="match status" value="1"/>
</dbReference>
<keyword evidence="3" id="KW-0479">Metal-binding</keyword>
<name>A0AAV9AD31_ACOGR</name>
<organism evidence="8 9">
    <name type="scientific">Acorus gramineus</name>
    <name type="common">Dwarf sweet flag</name>
    <dbReference type="NCBI Taxonomy" id="55184"/>
    <lineage>
        <taxon>Eukaryota</taxon>
        <taxon>Viridiplantae</taxon>
        <taxon>Streptophyta</taxon>
        <taxon>Embryophyta</taxon>
        <taxon>Tracheophyta</taxon>
        <taxon>Spermatophyta</taxon>
        <taxon>Magnoliopsida</taxon>
        <taxon>Liliopsida</taxon>
        <taxon>Acoraceae</taxon>
        <taxon>Acorus</taxon>
    </lineage>
</organism>
<protein>
    <submittedName>
        <fullName evidence="8">Alcohol dehydrogenase class-3</fullName>
    </submittedName>
</protein>
<evidence type="ECO:0000313" key="8">
    <source>
        <dbReference type="EMBL" id="KAK1262058.1"/>
    </source>
</evidence>
<dbReference type="Pfam" id="PF00107">
    <property type="entry name" value="ADH_zinc_N"/>
    <property type="match status" value="1"/>
</dbReference>
<accession>A0AAV9AD31</accession>
<comment type="catalytic activity">
    <reaction evidence="6">
        <text>a primary alcohol + NAD(+) = an aldehyde + NADH + H(+)</text>
        <dbReference type="Rhea" id="RHEA:10736"/>
        <dbReference type="ChEBI" id="CHEBI:15378"/>
        <dbReference type="ChEBI" id="CHEBI:15734"/>
        <dbReference type="ChEBI" id="CHEBI:17478"/>
        <dbReference type="ChEBI" id="CHEBI:57540"/>
        <dbReference type="ChEBI" id="CHEBI:57945"/>
        <dbReference type="EC" id="1.1.1.1"/>
    </reaction>
</comment>
<dbReference type="Proteomes" id="UP001179952">
    <property type="component" value="Unassembled WGS sequence"/>
</dbReference>
<dbReference type="PANTHER" id="PTHR43880:SF38">
    <property type="entry name" value="ALCOHOL DEHYDROGENASE-RELATED"/>
    <property type="match status" value="1"/>
</dbReference>
<dbReference type="GO" id="GO:0046294">
    <property type="term" value="P:formaldehyde catabolic process"/>
    <property type="evidence" value="ECO:0007669"/>
    <property type="project" value="TreeGrafter"/>
</dbReference>
<evidence type="ECO:0000256" key="5">
    <source>
        <dbReference type="ARBA" id="ARBA00049164"/>
    </source>
</evidence>
<evidence type="ECO:0000256" key="1">
    <source>
        <dbReference type="ARBA" id="ARBA00001947"/>
    </source>
</evidence>
<dbReference type="AlphaFoldDB" id="A0AAV9AD31"/>